<dbReference type="Proteomes" id="UP000778262">
    <property type="component" value="Unassembled WGS sequence"/>
</dbReference>
<protein>
    <submittedName>
        <fullName evidence="1">Uncharacterized protein</fullName>
    </submittedName>
</protein>
<proteinExistence type="predicted"/>
<gene>
    <name evidence="1" type="ORF">EHJ13_19505</name>
</gene>
<reference evidence="1" key="1">
    <citation type="submission" date="2018-11" db="EMBL/GenBank/DDBJ databases">
        <title>Genomics analysis of Putative Virulence Factors on Adhesion and Cytotoxicity for Cronobacter spp.</title>
        <authorList>
            <person name="Cui J."/>
        </authorList>
    </citation>
    <scope>NUCLEOTIDE SEQUENCE</scope>
    <source>
        <strain evidence="1">SD69</strain>
    </source>
</reference>
<dbReference type="AlphaFoldDB" id="A0A9Q4XPG5"/>
<evidence type="ECO:0000313" key="1">
    <source>
        <dbReference type="EMBL" id="NCH89604.1"/>
    </source>
</evidence>
<comment type="caution">
    <text evidence="1">The sequence shown here is derived from an EMBL/GenBank/DDBJ whole genome shotgun (WGS) entry which is preliminary data.</text>
</comment>
<sequence length="67" mass="7798">MNLRPFSLRFIPDAKKQHPFVFLSDKITQDILSAFFGVQTYIQRLHNMVKQAKSGDLPAARFMLKNM</sequence>
<name>A0A9Q4XPG5_9ENTR</name>
<dbReference type="EMBL" id="RPBY01000009">
    <property type="protein sequence ID" value="NCH89604.1"/>
    <property type="molecule type" value="Genomic_DNA"/>
</dbReference>
<organism evidence="1 2">
    <name type="scientific">Cronobacter dublinensis</name>
    <dbReference type="NCBI Taxonomy" id="413497"/>
    <lineage>
        <taxon>Bacteria</taxon>
        <taxon>Pseudomonadati</taxon>
        <taxon>Pseudomonadota</taxon>
        <taxon>Gammaproteobacteria</taxon>
        <taxon>Enterobacterales</taxon>
        <taxon>Enterobacteriaceae</taxon>
        <taxon>Cronobacter</taxon>
    </lineage>
</organism>
<accession>A0A9Q4XPG5</accession>
<evidence type="ECO:0000313" key="2">
    <source>
        <dbReference type="Proteomes" id="UP000778262"/>
    </source>
</evidence>